<dbReference type="PANTHER" id="PTHR37298:SF1">
    <property type="entry name" value="UPF0111 PROTEIN YKAA"/>
    <property type="match status" value="1"/>
</dbReference>
<dbReference type="EMBL" id="CP001737">
    <property type="protein sequence ID" value="ACV79832.1"/>
    <property type="molecule type" value="Genomic_DNA"/>
</dbReference>
<dbReference type="Pfam" id="PF01865">
    <property type="entry name" value="PhoU_div"/>
    <property type="match status" value="1"/>
</dbReference>
<organism evidence="2 3">
    <name type="scientific">Nakamurella multipartita (strain ATCC 700099 / DSM 44233 / CIP 104796 / JCM 9543 / NBRC 105858 / Y-104)</name>
    <name type="common">Microsphaera multipartita</name>
    <dbReference type="NCBI Taxonomy" id="479431"/>
    <lineage>
        <taxon>Bacteria</taxon>
        <taxon>Bacillati</taxon>
        <taxon>Actinomycetota</taxon>
        <taxon>Actinomycetes</taxon>
        <taxon>Nakamurellales</taxon>
        <taxon>Nakamurellaceae</taxon>
        <taxon>Nakamurella</taxon>
    </lineage>
</organism>
<dbReference type="InterPro" id="IPR018445">
    <property type="entry name" value="Put_Phosphate_transp_reg"/>
</dbReference>
<gene>
    <name evidence="2" type="ordered locus">Namu_3507</name>
</gene>
<dbReference type="Gene3D" id="1.20.58.220">
    <property type="entry name" value="Phosphate transport system protein phou homolog 2, domain 2"/>
    <property type="match status" value="1"/>
</dbReference>
<dbReference type="InParanoid" id="C8XET1"/>
<dbReference type="RefSeq" id="WP_015748686.1">
    <property type="nucleotide sequence ID" value="NC_013235.1"/>
</dbReference>
<dbReference type="InterPro" id="IPR052912">
    <property type="entry name" value="UPF0111_domain"/>
</dbReference>
<reference evidence="3" key="1">
    <citation type="submission" date="2009-09" db="EMBL/GenBank/DDBJ databases">
        <title>The complete genome of Nakamurella multipartita DSM 44233.</title>
        <authorList>
            <consortium name="US DOE Joint Genome Institute (JGI-PGF)"/>
            <person name="Lucas S."/>
            <person name="Copeland A."/>
            <person name="Lapidus A."/>
            <person name="Glavina del Rio T."/>
            <person name="Dalin E."/>
            <person name="Tice H."/>
            <person name="Bruce D."/>
            <person name="Goodwin L."/>
            <person name="Pitluck S."/>
            <person name="Kyrpides N."/>
            <person name="Mavromatis K."/>
            <person name="Ivanova N."/>
            <person name="Ovchinnikova G."/>
            <person name="Sims D."/>
            <person name="Meincke L."/>
            <person name="Brettin T."/>
            <person name="Detter J.C."/>
            <person name="Han C."/>
            <person name="Larimer F."/>
            <person name="Land M."/>
            <person name="Hauser L."/>
            <person name="Markowitz V."/>
            <person name="Cheng J.-F."/>
            <person name="Hugenholtz P."/>
            <person name="Woyke T."/>
            <person name="Wu D."/>
            <person name="Klenk H.-P."/>
            <person name="Eisen J.A."/>
        </authorList>
    </citation>
    <scope>NUCLEOTIDE SEQUENCE [LARGE SCALE GENOMIC DNA]</scope>
    <source>
        <strain evidence="3">ATCC 700099 / DSM 44233 / CIP 104796 / JCM 9543 / NBRC 105858 / Y-104</strain>
    </source>
</reference>
<dbReference type="KEGG" id="nml:Namu_3507"/>
<reference evidence="2 3" key="2">
    <citation type="journal article" date="2010" name="Stand. Genomic Sci.">
        <title>Complete genome sequence of Nakamurella multipartita type strain (Y-104).</title>
        <authorList>
            <person name="Tice H."/>
            <person name="Mayilraj S."/>
            <person name="Sims D."/>
            <person name="Lapidus A."/>
            <person name="Nolan M."/>
            <person name="Lucas S."/>
            <person name="Glavina Del Rio T."/>
            <person name="Copeland A."/>
            <person name="Cheng J.F."/>
            <person name="Meincke L."/>
            <person name="Bruce D."/>
            <person name="Goodwin L."/>
            <person name="Pitluck S."/>
            <person name="Ivanova N."/>
            <person name="Mavromatis K."/>
            <person name="Ovchinnikova G."/>
            <person name="Pati A."/>
            <person name="Chen A."/>
            <person name="Palaniappan K."/>
            <person name="Land M."/>
            <person name="Hauser L."/>
            <person name="Chang Y.J."/>
            <person name="Jeffries C.D."/>
            <person name="Detter J.C."/>
            <person name="Brettin T."/>
            <person name="Rohde M."/>
            <person name="Goker M."/>
            <person name="Bristow J."/>
            <person name="Eisen J.A."/>
            <person name="Markowitz V."/>
            <person name="Hugenholtz P."/>
            <person name="Kyrpides N.C."/>
            <person name="Klenk H.P."/>
            <person name="Chen F."/>
        </authorList>
    </citation>
    <scope>NUCLEOTIDE SEQUENCE [LARGE SCALE GENOMIC DNA]</scope>
    <source>
        <strain evidence="3">ATCC 700099 / DSM 44233 / CIP 104796 / JCM 9543 / NBRC 105858 / Y-104</strain>
    </source>
</reference>
<sequence length="202" mass="22366">MRLHWFLPETPDVLGTLATQADVTVRGLTAFAAWAGGAADQGPVVRATEHEADGIRRTLQAQLRQAFSTPIDQEDLYSLSELLDDVLNAAKNIVREAEVLAVEPDERAAELAADLLEGMTHIRAAFAQLTGKNDVATTEADAALAAERRMEKVYRRAMQELLSDEDLRQVVARRELYRRLLEAGERLAAVAERIWYAVVKEG</sequence>
<evidence type="ECO:0000313" key="3">
    <source>
        <dbReference type="Proteomes" id="UP000002218"/>
    </source>
</evidence>
<keyword evidence="3" id="KW-1185">Reference proteome</keyword>
<comment type="similarity">
    <text evidence="1">Belongs to the UPF0111 family.</text>
</comment>
<protein>
    <submittedName>
        <fullName evidence="2">Phosphate transport regulator-like protein</fullName>
    </submittedName>
</protein>
<name>C8XET1_NAKMY</name>
<dbReference type="InterPro" id="IPR038078">
    <property type="entry name" value="PhoU-like_sf"/>
</dbReference>
<dbReference type="AlphaFoldDB" id="C8XET1"/>
<dbReference type="PANTHER" id="PTHR37298">
    <property type="entry name" value="UPF0111 PROTEIN YKAA"/>
    <property type="match status" value="1"/>
</dbReference>
<evidence type="ECO:0000256" key="1">
    <source>
        <dbReference type="ARBA" id="ARBA00008591"/>
    </source>
</evidence>
<evidence type="ECO:0000313" key="2">
    <source>
        <dbReference type="EMBL" id="ACV79832.1"/>
    </source>
</evidence>
<dbReference type="eggNOG" id="COG1392">
    <property type="taxonomic scope" value="Bacteria"/>
</dbReference>
<dbReference type="HOGENOM" id="CLU_086031_0_0_11"/>
<proteinExistence type="inferred from homology"/>
<dbReference type="STRING" id="479431.Namu_3507"/>
<accession>C8XET1</accession>
<dbReference type="Proteomes" id="UP000002218">
    <property type="component" value="Chromosome"/>
</dbReference>